<proteinExistence type="predicted"/>
<reference evidence="1" key="1">
    <citation type="submission" date="2022-05" db="EMBL/GenBank/DDBJ databases">
        <title>Jatrophihabitans sp. SB3-54 whole genome sequence.</title>
        <authorList>
            <person name="Suh M.K."/>
            <person name="Eom M.K."/>
            <person name="Kim J.S."/>
            <person name="Kim H.S."/>
            <person name="Do H.E."/>
            <person name="Shin Y.K."/>
            <person name="Lee J.-S."/>
        </authorList>
    </citation>
    <scope>NUCLEOTIDE SEQUENCE</scope>
    <source>
        <strain evidence="1">SB3-54</strain>
    </source>
</reference>
<protein>
    <submittedName>
        <fullName evidence="1">Uncharacterized protein</fullName>
    </submittedName>
</protein>
<evidence type="ECO:0000313" key="1">
    <source>
        <dbReference type="EMBL" id="WAX56557.1"/>
    </source>
</evidence>
<dbReference type="EMBL" id="CP097463">
    <property type="protein sequence ID" value="WAX56557.1"/>
    <property type="molecule type" value="Genomic_DNA"/>
</dbReference>
<name>A0ABY7JYZ6_9ACTN</name>
<keyword evidence="2" id="KW-1185">Reference proteome</keyword>
<evidence type="ECO:0000313" key="2">
    <source>
        <dbReference type="Proteomes" id="UP001164693"/>
    </source>
</evidence>
<gene>
    <name evidence="1" type="ORF">M6B22_18790</name>
</gene>
<accession>A0ABY7JYZ6</accession>
<dbReference type="RefSeq" id="WP_269443093.1">
    <property type="nucleotide sequence ID" value="NZ_CP097463.1"/>
</dbReference>
<organism evidence="1 2">
    <name type="scientific">Jatrophihabitans cynanchi</name>
    <dbReference type="NCBI Taxonomy" id="2944128"/>
    <lineage>
        <taxon>Bacteria</taxon>
        <taxon>Bacillati</taxon>
        <taxon>Actinomycetota</taxon>
        <taxon>Actinomycetes</taxon>
        <taxon>Jatrophihabitantales</taxon>
        <taxon>Jatrophihabitantaceae</taxon>
        <taxon>Jatrophihabitans</taxon>
    </lineage>
</organism>
<sequence>MGDGVGGTEVFVAVAGPEDAGDPEVVLDGAGGAVGLLGAADVGWRVGCLLGTCVGVDVGAGRFGWY</sequence>
<dbReference type="Proteomes" id="UP001164693">
    <property type="component" value="Chromosome"/>
</dbReference>